<feature type="region of interest" description="Disordered" evidence="1">
    <location>
        <begin position="1"/>
        <end position="47"/>
    </location>
</feature>
<evidence type="ECO:0000313" key="2">
    <source>
        <dbReference type="EMBL" id="OIW23082.1"/>
    </source>
</evidence>
<dbReference type="InParanoid" id="A0A1J7J6G0"/>
<feature type="compositionally biased region" description="Basic and acidic residues" evidence="1">
    <location>
        <begin position="20"/>
        <end position="29"/>
    </location>
</feature>
<sequence>MRIPSKLQHQHDNMSMQHHRTTEQNTPEHTRRHKKTQDSTGNRKTYSFPSTPTDSWLADCTMHMQFHERYKHLSLVRLNESVMSTPLLHFHGFATKRVTLQFLTGLHEIYSRLERGHDLYQPSRMRDTPERLRTLLRFTILIRFLAPFHQRLVISSKLVLQARTCLQLTTSPGGKEGPDAAKTHVKPASKNLA</sequence>
<evidence type="ECO:0000313" key="3">
    <source>
        <dbReference type="Proteomes" id="UP000182658"/>
    </source>
</evidence>
<dbReference type="EMBL" id="KV875108">
    <property type="protein sequence ID" value="OIW23082.1"/>
    <property type="molecule type" value="Genomic_DNA"/>
</dbReference>
<evidence type="ECO:0000256" key="1">
    <source>
        <dbReference type="SAM" id="MobiDB-lite"/>
    </source>
</evidence>
<dbReference type="Proteomes" id="UP000182658">
    <property type="component" value="Unassembled WGS sequence"/>
</dbReference>
<accession>A0A1J7J6G0</accession>
<organism evidence="2 3">
    <name type="scientific">Coniochaeta ligniaria NRRL 30616</name>
    <dbReference type="NCBI Taxonomy" id="1408157"/>
    <lineage>
        <taxon>Eukaryota</taxon>
        <taxon>Fungi</taxon>
        <taxon>Dikarya</taxon>
        <taxon>Ascomycota</taxon>
        <taxon>Pezizomycotina</taxon>
        <taxon>Sordariomycetes</taxon>
        <taxon>Sordariomycetidae</taxon>
        <taxon>Coniochaetales</taxon>
        <taxon>Coniochaetaceae</taxon>
        <taxon>Coniochaeta</taxon>
    </lineage>
</organism>
<name>A0A1J7J6G0_9PEZI</name>
<feature type="region of interest" description="Disordered" evidence="1">
    <location>
        <begin position="170"/>
        <end position="193"/>
    </location>
</feature>
<feature type="compositionally biased region" description="Polar residues" evidence="1">
    <location>
        <begin position="38"/>
        <end position="47"/>
    </location>
</feature>
<gene>
    <name evidence="2" type="ORF">CONLIGDRAFT_142726</name>
</gene>
<keyword evidence="3" id="KW-1185">Reference proteome</keyword>
<reference evidence="2 3" key="1">
    <citation type="submission" date="2016-10" db="EMBL/GenBank/DDBJ databases">
        <title>Draft genome sequence of Coniochaeta ligniaria NRRL30616, a lignocellulolytic fungus for bioabatement of inhibitors in plant biomass hydrolysates.</title>
        <authorList>
            <consortium name="DOE Joint Genome Institute"/>
            <person name="Jimenez D.J."/>
            <person name="Hector R.E."/>
            <person name="Riley R."/>
            <person name="Sun H."/>
            <person name="Grigoriev I.V."/>
            <person name="Van Elsas J.D."/>
            <person name="Nichols N.N."/>
        </authorList>
    </citation>
    <scope>NUCLEOTIDE SEQUENCE [LARGE SCALE GENOMIC DNA]</scope>
    <source>
        <strain evidence="2 3">NRRL 30616</strain>
    </source>
</reference>
<protein>
    <submittedName>
        <fullName evidence="2">Uncharacterized protein</fullName>
    </submittedName>
</protein>
<proteinExistence type="predicted"/>
<dbReference type="AlphaFoldDB" id="A0A1J7J6G0"/>